<evidence type="ECO:0000256" key="1">
    <source>
        <dbReference type="SAM" id="Coils"/>
    </source>
</evidence>
<sequence length="227" mass="25759">MTRRTQRQRGAGWLWPLLLVVLVGMAGCQSAYYGALEKVGIHKRDVLVDRVEEGRDAQQAAQEQFASALEQFRAVVQVPESELSRTYDQLNAEYEDSETAAKRVEERIESIEDVAEALFDEWEDELSLYQSAEYRRLSERQLRDTRVRYGEMIEAMHDAADSMQPVLLAMRDNVLFLKHNLNARAIGALRGEVEGLERDVAALRQRMQAAIARSDAFIAELGSQDAP</sequence>
<name>A0A1I2YSM5_9GAMM</name>
<accession>A0A1I2YSM5</accession>
<dbReference type="Proteomes" id="UP000294489">
    <property type="component" value="Unassembled WGS sequence"/>
</dbReference>
<protein>
    <submittedName>
        <fullName evidence="3">DUF2959 family protein</fullName>
    </submittedName>
</protein>
<dbReference type="AlphaFoldDB" id="A0A1I2YSM5"/>
<feature type="coiled-coil region" evidence="1">
    <location>
        <begin position="80"/>
        <end position="121"/>
    </location>
</feature>
<evidence type="ECO:0000313" key="3">
    <source>
        <dbReference type="EMBL" id="TDX31578.1"/>
    </source>
</evidence>
<keyword evidence="1" id="KW-0175">Coiled coil</keyword>
<reference evidence="2 4" key="1">
    <citation type="submission" date="2016-10" db="EMBL/GenBank/DDBJ databases">
        <authorList>
            <person name="de Groot N.N."/>
        </authorList>
    </citation>
    <scope>NUCLEOTIDE SEQUENCE [LARGE SCALE GENOMIC DNA]</scope>
    <source>
        <strain evidence="2 4">CGMCC 1.6848</strain>
    </source>
</reference>
<feature type="coiled-coil region" evidence="1">
    <location>
        <begin position="186"/>
        <end position="213"/>
    </location>
</feature>
<reference evidence="3 5" key="2">
    <citation type="submission" date="2019-03" db="EMBL/GenBank/DDBJ databases">
        <title>Freshwater and sediment microbial communities from various areas in North America, analyzing microbe dynamics in response to fracking.</title>
        <authorList>
            <person name="Lamendella R."/>
        </authorList>
    </citation>
    <scope>NUCLEOTIDE SEQUENCE [LARGE SCALE GENOMIC DNA]</scope>
    <source>
        <strain evidence="3 5">6_TX</strain>
    </source>
</reference>
<dbReference type="EMBL" id="FOPY01000002">
    <property type="protein sequence ID" value="SFH28624.1"/>
    <property type="molecule type" value="Genomic_DNA"/>
</dbReference>
<evidence type="ECO:0000313" key="5">
    <source>
        <dbReference type="Proteomes" id="UP000294489"/>
    </source>
</evidence>
<organism evidence="2 4">
    <name type="scientific">Modicisalibacter xianhensis</name>
    <dbReference type="NCBI Taxonomy" id="442341"/>
    <lineage>
        <taxon>Bacteria</taxon>
        <taxon>Pseudomonadati</taxon>
        <taxon>Pseudomonadota</taxon>
        <taxon>Gammaproteobacteria</taxon>
        <taxon>Oceanospirillales</taxon>
        <taxon>Halomonadaceae</taxon>
        <taxon>Modicisalibacter</taxon>
    </lineage>
</organism>
<dbReference type="Proteomes" id="UP000199040">
    <property type="component" value="Unassembled WGS sequence"/>
</dbReference>
<evidence type="ECO:0000313" key="2">
    <source>
        <dbReference type="EMBL" id="SFH28624.1"/>
    </source>
</evidence>
<keyword evidence="4" id="KW-1185">Reference proteome</keyword>
<dbReference type="PROSITE" id="PS51257">
    <property type="entry name" value="PROKAR_LIPOPROTEIN"/>
    <property type="match status" value="1"/>
</dbReference>
<dbReference type="OrthoDB" id="9780401at2"/>
<dbReference type="EMBL" id="SOEC01000003">
    <property type="protein sequence ID" value="TDX31578.1"/>
    <property type="molecule type" value="Genomic_DNA"/>
</dbReference>
<proteinExistence type="predicted"/>
<evidence type="ECO:0000313" key="4">
    <source>
        <dbReference type="Proteomes" id="UP000199040"/>
    </source>
</evidence>
<dbReference type="RefSeq" id="WP_092843302.1">
    <property type="nucleotide sequence ID" value="NZ_FOPY01000002.1"/>
</dbReference>
<gene>
    <name evidence="3" type="ORF">DFO67_103176</name>
    <name evidence="2" type="ORF">SAMN04487959_102129</name>
</gene>
<dbReference type="InterPro" id="IPR021342">
    <property type="entry name" value="DUF2959"/>
</dbReference>
<dbReference type="Pfam" id="PF11172">
    <property type="entry name" value="DUF2959"/>
    <property type="match status" value="1"/>
</dbReference>
<dbReference type="SUPFAM" id="SSF75708">
    <property type="entry name" value="Chemotaxis phosphatase CheZ"/>
    <property type="match status" value="1"/>
</dbReference>
<dbReference type="STRING" id="442341.SAMN04487959_102129"/>